<protein>
    <recommendedName>
        <fullName evidence="4">Lipoprotein</fullName>
    </recommendedName>
</protein>
<dbReference type="EMBL" id="CP035042">
    <property type="protein sequence ID" value="QHC50806.1"/>
    <property type="molecule type" value="Genomic_DNA"/>
</dbReference>
<evidence type="ECO:0000256" key="1">
    <source>
        <dbReference type="SAM" id="SignalP"/>
    </source>
</evidence>
<name>A0A6I6SQC6_9GAMM</name>
<feature type="chain" id="PRO_5026300309" description="Lipoprotein" evidence="1">
    <location>
        <begin position="21"/>
        <end position="196"/>
    </location>
</feature>
<organism evidence="2 3">
    <name type="scientific">Billgrantia tianxiuensis</name>
    <dbReference type="NCBI Taxonomy" id="2497861"/>
    <lineage>
        <taxon>Bacteria</taxon>
        <taxon>Pseudomonadati</taxon>
        <taxon>Pseudomonadota</taxon>
        <taxon>Gammaproteobacteria</taxon>
        <taxon>Oceanospirillales</taxon>
        <taxon>Halomonadaceae</taxon>
        <taxon>Billgrantia</taxon>
    </lineage>
</organism>
<sequence>MNRRHALRAAAVLLATALLAGCASPHYLQLNPQRSVSVPQVGSGQAVTVAAMDERDDDVIGTRTGSAMSTAVITVSAHELVPHLQREAERAVRDMGFAPTTQPGNGRPGLTVSLLHLGYERGDSRPVIDEARLEAVLEVKVTNQGTTYTGTYTSRRSQSYALRPGRDANRRMLNDLIADALDRAFSDPELAQLLAR</sequence>
<dbReference type="AlphaFoldDB" id="A0A6I6SQC6"/>
<feature type="signal peptide" evidence="1">
    <location>
        <begin position="1"/>
        <end position="20"/>
    </location>
</feature>
<dbReference type="KEGG" id="htx:EKK97_16185"/>
<evidence type="ECO:0008006" key="4">
    <source>
        <dbReference type="Google" id="ProtNLM"/>
    </source>
</evidence>
<dbReference type="Pfam" id="PF03923">
    <property type="entry name" value="Lipoprotein_16"/>
    <property type="match status" value="1"/>
</dbReference>
<reference evidence="2 3" key="1">
    <citation type="submission" date="2019-01" db="EMBL/GenBank/DDBJ databases">
        <title>Complete genome of a denitifying bacterium Halomons sp. BC-M4-5.</title>
        <authorList>
            <person name="Wang L."/>
            <person name="Shao Z."/>
        </authorList>
    </citation>
    <scope>NUCLEOTIDE SEQUENCE [LARGE SCALE GENOMIC DNA]</scope>
    <source>
        <strain evidence="2 3">BC-M4-5</strain>
    </source>
</reference>
<keyword evidence="1" id="KW-0732">Signal</keyword>
<keyword evidence="3" id="KW-1185">Reference proteome</keyword>
<proteinExistence type="predicted"/>
<evidence type="ECO:0000313" key="2">
    <source>
        <dbReference type="EMBL" id="QHC50806.1"/>
    </source>
</evidence>
<accession>A0A6I6SQC6</accession>
<dbReference type="OrthoDB" id="5740854at2"/>
<evidence type="ECO:0000313" key="3">
    <source>
        <dbReference type="Proteomes" id="UP000464013"/>
    </source>
</evidence>
<dbReference type="RefSeq" id="WP_159553438.1">
    <property type="nucleotide sequence ID" value="NZ_CP035042.1"/>
</dbReference>
<dbReference type="Proteomes" id="UP000464013">
    <property type="component" value="Chromosome"/>
</dbReference>
<gene>
    <name evidence="2" type="ORF">EKK97_16185</name>
</gene>
<dbReference type="PROSITE" id="PS51257">
    <property type="entry name" value="PROKAR_LIPOPROTEIN"/>
    <property type="match status" value="1"/>
</dbReference>
<dbReference type="InterPro" id="IPR005619">
    <property type="entry name" value="Uncharacterised_YajG"/>
</dbReference>